<dbReference type="Pfam" id="PF02901">
    <property type="entry name" value="PFL-like"/>
    <property type="match status" value="1"/>
</dbReference>
<feature type="domain" description="PFL" evidence="12">
    <location>
        <begin position="1"/>
        <end position="604"/>
    </location>
</feature>
<feature type="modified residue" description="Glycine radical" evidence="10">
    <location>
        <position position="709"/>
    </location>
</feature>
<comment type="subcellular location">
    <subcellularLocation>
        <location evidence="1">Cytoplasm</location>
    </subcellularLocation>
</comment>
<protein>
    <recommendedName>
        <fullName evidence="3">formate C-acetyltransferase</fullName>
        <ecNumber evidence="3">2.3.1.54</ecNumber>
    </recommendedName>
</protein>
<keyword evidence="7" id="KW-0119">Carbohydrate metabolism</keyword>
<comment type="catalytic activity">
    <reaction evidence="9">
        <text>formate + acetyl-CoA = pyruvate + CoA</text>
        <dbReference type="Rhea" id="RHEA:11844"/>
        <dbReference type="ChEBI" id="CHEBI:15361"/>
        <dbReference type="ChEBI" id="CHEBI:15740"/>
        <dbReference type="ChEBI" id="CHEBI:57287"/>
        <dbReference type="ChEBI" id="CHEBI:57288"/>
        <dbReference type="EC" id="2.3.1.54"/>
    </reaction>
</comment>
<dbReference type="Gene3D" id="3.20.70.20">
    <property type="match status" value="1"/>
</dbReference>
<accession>A0A1Y2I3E9</accession>
<dbReference type="PROSITE" id="PS51554">
    <property type="entry name" value="PFL"/>
    <property type="match status" value="1"/>
</dbReference>
<feature type="domain" description="Glycine radical" evidence="11">
    <location>
        <begin position="611"/>
        <end position="734"/>
    </location>
</feature>
<evidence type="ECO:0000256" key="7">
    <source>
        <dbReference type="ARBA" id="ARBA00023277"/>
    </source>
</evidence>
<dbReference type="AlphaFoldDB" id="A0A1Y2I3E9"/>
<dbReference type="OrthoDB" id="10256780at2759"/>
<dbReference type="GO" id="GO:0005829">
    <property type="term" value="C:cytosol"/>
    <property type="evidence" value="ECO:0007669"/>
    <property type="project" value="TreeGrafter"/>
</dbReference>
<dbReference type="GO" id="GO:0008861">
    <property type="term" value="F:formate C-acetyltransferase activity"/>
    <property type="evidence" value="ECO:0007669"/>
    <property type="project" value="UniProtKB-EC"/>
</dbReference>
<evidence type="ECO:0000256" key="9">
    <source>
        <dbReference type="ARBA" id="ARBA00049029"/>
    </source>
</evidence>
<keyword evidence="5 13" id="KW-0808">Transferase</keyword>
<evidence type="ECO:0000313" key="13">
    <source>
        <dbReference type="EMBL" id="ORZ41377.1"/>
    </source>
</evidence>
<dbReference type="PANTHER" id="PTHR30191:SF0">
    <property type="entry name" value="FORMATE ACETYLTRANSFERASE 1"/>
    <property type="match status" value="1"/>
</dbReference>
<dbReference type="PIRSF" id="PIRSF000379">
    <property type="entry name" value="For_Ac_trans_1"/>
    <property type="match status" value="1"/>
</dbReference>
<evidence type="ECO:0000313" key="14">
    <source>
        <dbReference type="Proteomes" id="UP000193411"/>
    </source>
</evidence>
<keyword evidence="6 10" id="KW-0556">Organic radical</keyword>
<evidence type="ECO:0000256" key="10">
    <source>
        <dbReference type="PROSITE-ProRule" id="PRU00493"/>
    </source>
</evidence>
<organism evidence="13 14">
    <name type="scientific">Catenaria anguillulae PL171</name>
    <dbReference type="NCBI Taxonomy" id="765915"/>
    <lineage>
        <taxon>Eukaryota</taxon>
        <taxon>Fungi</taxon>
        <taxon>Fungi incertae sedis</taxon>
        <taxon>Blastocladiomycota</taxon>
        <taxon>Blastocladiomycetes</taxon>
        <taxon>Blastocladiales</taxon>
        <taxon>Catenariaceae</taxon>
        <taxon>Catenaria</taxon>
    </lineage>
</organism>
<evidence type="ECO:0000256" key="3">
    <source>
        <dbReference type="ARBA" id="ARBA00013214"/>
    </source>
</evidence>
<sequence>MAPHEQKINVEKWIADHYTPYEGDGSFLTKQPSANTQAVWDVCKGLLKQEIKNNGCLDVDPHTPSTITSHPPGYILKDKEVIVGLQTDAPLKRAIKPFGGINMVRAALKAYGYEMDPKVEEIFKYRKTHNDGVFDIYTPEMRSARSNGIITGLPDGYGRGRIIGDYRRAALYGVDYLIAQKKEDKLAIGGVMTEETMRLHEEVADQIRALNDLKTMAASYGYDISKPATNAREAVQWMYFAYLAAIKDQDGAAMSMGRVDAFLDCFIEADLQRGTLNEEQAQELIDQFVIKCRLVKHLRTPDYNELFAGDPTWVTMVLGGLAKDGRPLVTKTSYRLLNTLYNLGPAPEPNLTILWHEALPTNFKNYCAQVSIDTSSIQYESDVLMSKYFGHDYAIACCVSAMRVGKDMQFFGARCNLAKLLLYVLNHGKDEITGAQVGPDFGDLPDGPLQYDLVWEKYVKAMDWMAQLYVNTMNAIHYSHDRYCYEAIQMALHDTHVRHLMAFGIAGLSVVADSLSAIKYAKVTPVRDLKTGLTVDFIIEGEFPKFGNDDDRVDQFAQLVPHVFSQALKKYPAYKHAEHTLSILTITSNVVYGKKTGATPDGRPAGHAFGPGANPMHGSETCGAIASLNSVSKVSYDDCVDGISNTFTLVPSVLGKLPVEKRNNLAGILDAYFKRHGFHLNINVLNRETLEDAMVNPDNYPNLTIRVSGYAVNFIRLTPAQQREVITRTFHKALASSNH</sequence>
<dbReference type="NCBIfam" id="TIGR01255">
    <property type="entry name" value="pyr_form_ly_1"/>
    <property type="match status" value="1"/>
</dbReference>
<comment type="similarity">
    <text evidence="2">Belongs to the glycyl radical enzyme (GRE) family. PFL subfamily.</text>
</comment>
<gene>
    <name evidence="13" type="ORF">BCR44DRAFT_1456978</name>
</gene>
<dbReference type="InterPro" id="IPR019777">
    <property type="entry name" value="Form_AcTrfase_GR_CS"/>
</dbReference>
<dbReference type="InterPro" id="IPR005949">
    <property type="entry name" value="Form_AcTrfase"/>
</dbReference>
<dbReference type="CDD" id="cd01678">
    <property type="entry name" value="PFL1"/>
    <property type="match status" value="1"/>
</dbReference>
<evidence type="ECO:0000259" key="11">
    <source>
        <dbReference type="PROSITE" id="PS51149"/>
    </source>
</evidence>
<dbReference type="STRING" id="765915.A0A1Y2I3E9"/>
<name>A0A1Y2I3E9_9FUNG</name>
<evidence type="ECO:0000256" key="6">
    <source>
        <dbReference type="ARBA" id="ARBA00022818"/>
    </source>
</evidence>
<keyword evidence="8" id="KW-0012">Acyltransferase</keyword>
<evidence type="ECO:0000259" key="12">
    <source>
        <dbReference type="PROSITE" id="PS51554"/>
    </source>
</evidence>
<dbReference type="Pfam" id="PF01228">
    <property type="entry name" value="Gly_radical"/>
    <property type="match status" value="1"/>
</dbReference>
<dbReference type="EC" id="2.3.1.54" evidence="3"/>
<dbReference type="GO" id="GO:0005975">
    <property type="term" value="P:carbohydrate metabolic process"/>
    <property type="evidence" value="ECO:0007669"/>
    <property type="project" value="InterPro"/>
</dbReference>
<evidence type="ECO:0000256" key="4">
    <source>
        <dbReference type="ARBA" id="ARBA00022490"/>
    </source>
</evidence>
<evidence type="ECO:0000256" key="2">
    <source>
        <dbReference type="ARBA" id="ARBA00008375"/>
    </source>
</evidence>
<dbReference type="PROSITE" id="PS00850">
    <property type="entry name" value="GLY_RADICAL_1"/>
    <property type="match status" value="1"/>
</dbReference>
<dbReference type="PROSITE" id="PS51149">
    <property type="entry name" value="GLY_RADICAL_2"/>
    <property type="match status" value="1"/>
</dbReference>
<dbReference type="SUPFAM" id="SSF51998">
    <property type="entry name" value="PFL-like glycyl radical enzymes"/>
    <property type="match status" value="1"/>
</dbReference>
<reference evidence="13 14" key="1">
    <citation type="submission" date="2016-07" db="EMBL/GenBank/DDBJ databases">
        <title>Pervasive Adenine N6-methylation of Active Genes in Fungi.</title>
        <authorList>
            <consortium name="DOE Joint Genome Institute"/>
            <person name="Mondo S.J."/>
            <person name="Dannebaum R.O."/>
            <person name="Kuo R.C."/>
            <person name="Labutti K."/>
            <person name="Haridas S."/>
            <person name="Kuo A."/>
            <person name="Salamov A."/>
            <person name="Ahrendt S.R."/>
            <person name="Lipzen A."/>
            <person name="Sullivan W."/>
            <person name="Andreopoulos W.B."/>
            <person name="Clum A."/>
            <person name="Lindquist E."/>
            <person name="Daum C."/>
            <person name="Ramamoorthy G.K."/>
            <person name="Gryganskyi A."/>
            <person name="Culley D."/>
            <person name="Magnuson J.K."/>
            <person name="James T.Y."/>
            <person name="O'Malley M.A."/>
            <person name="Stajich J.E."/>
            <person name="Spatafora J.W."/>
            <person name="Visel A."/>
            <person name="Grigoriev I.V."/>
        </authorList>
    </citation>
    <scope>NUCLEOTIDE SEQUENCE [LARGE SCALE GENOMIC DNA]</scope>
    <source>
        <strain evidence="13 14">PL171</strain>
    </source>
</reference>
<evidence type="ECO:0000256" key="8">
    <source>
        <dbReference type="ARBA" id="ARBA00023315"/>
    </source>
</evidence>
<keyword evidence="4" id="KW-0963">Cytoplasm</keyword>
<dbReference type="InterPro" id="IPR050244">
    <property type="entry name" value="Auton_GlycylRad_Cofactor"/>
</dbReference>
<dbReference type="InterPro" id="IPR004184">
    <property type="entry name" value="PFL_dom"/>
</dbReference>
<evidence type="ECO:0000256" key="1">
    <source>
        <dbReference type="ARBA" id="ARBA00004496"/>
    </source>
</evidence>
<comment type="caution">
    <text evidence="13">The sequence shown here is derived from an EMBL/GenBank/DDBJ whole genome shotgun (WGS) entry which is preliminary data.</text>
</comment>
<keyword evidence="14" id="KW-1185">Reference proteome</keyword>
<dbReference type="PANTHER" id="PTHR30191">
    <property type="entry name" value="FORMATE ACETYLTRANSFERASE"/>
    <property type="match status" value="1"/>
</dbReference>
<dbReference type="Proteomes" id="UP000193411">
    <property type="component" value="Unassembled WGS sequence"/>
</dbReference>
<proteinExistence type="inferred from homology"/>
<dbReference type="InterPro" id="IPR001150">
    <property type="entry name" value="Gly_radical"/>
</dbReference>
<evidence type="ECO:0000256" key="5">
    <source>
        <dbReference type="ARBA" id="ARBA00022679"/>
    </source>
</evidence>
<dbReference type="EMBL" id="MCFL01000001">
    <property type="protein sequence ID" value="ORZ41377.1"/>
    <property type="molecule type" value="Genomic_DNA"/>
</dbReference>